<feature type="region of interest" description="Disordered" evidence="13">
    <location>
        <begin position="355"/>
        <end position="494"/>
    </location>
</feature>
<dbReference type="InterPro" id="IPR015943">
    <property type="entry name" value="WD40/YVTN_repeat-like_dom_sf"/>
</dbReference>
<reference evidence="15" key="1">
    <citation type="submission" date="2025-08" db="UniProtKB">
        <authorList>
            <consortium name="RefSeq"/>
        </authorList>
    </citation>
    <scope>IDENTIFICATION</scope>
    <source>
        <tissue evidence="15">Kidney</tissue>
    </source>
</reference>
<evidence type="ECO:0000256" key="1">
    <source>
        <dbReference type="ARBA" id="ARBA00004123"/>
    </source>
</evidence>
<dbReference type="GO" id="GO:0080008">
    <property type="term" value="C:Cul4-RING E3 ubiquitin ligase complex"/>
    <property type="evidence" value="ECO:0007669"/>
    <property type="project" value="TreeGrafter"/>
</dbReference>
<feature type="region of interest" description="Disordered" evidence="13">
    <location>
        <begin position="508"/>
        <end position="608"/>
    </location>
</feature>
<keyword evidence="14" id="KW-1185">Reference proteome</keyword>
<keyword evidence="7" id="KW-0539">Nucleus</keyword>
<evidence type="ECO:0000313" key="14">
    <source>
        <dbReference type="Proteomes" id="UP000081671"/>
    </source>
</evidence>
<dbReference type="OrthoDB" id="4869960at2759"/>
<evidence type="ECO:0000256" key="4">
    <source>
        <dbReference type="ARBA" id="ARBA00022574"/>
    </source>
</evidence>
<dbReference type="CTD" id="55827"/>
<dbReference type="InterPro" id="IPR001680">
    <property type="entry name" value="WD40_rpt"/>
</dbReference>
<gene>
    <name evidence="15" type="primary">Dcaf6</name>
</gene>
<protein>
    <recommendedName>
        <fullName evidence="10">DDB1- and CUL4-associated factor 6</fullName>
    </recommendedName>
    <alternativeName>
        <fullName evidence="12">IQ motif and WD repeat-containing protein 1</fullName>
    </alternativeName>
    <alternativeName>
        <fullName evidence="11">Nuclear receptor interaction protein</fullName>
    </alternativeName>
</protein>
<feature type="compositionally biased region" description="Basic and acidic residues" evidence="13">
    <location>
        <begin position="289"/>
        <end position="303"/>
    </location>
</feature>
<evidence type="ECO:0000256" key="3">
    <source>
        <dbReference type="ARBA" id="ARBA00022553"/>
    </source>
</evidence>
<dbReference type="GO" id="GO:0005737">
    <property type="term" value="C:cytoplasm"/>
    <property type="evidence" value="ECO:0007669"/>
    <property type="project" value="TreeGrafter"/>
</dbReference>
<keyword evidence="4" id="KW-0853">WD repeat</keyword>
<feature type="compositionally biased region" description="Basic and acidic residues" evidence="13">
    <location>
        <begin position="464"/>
        <end position="481"/>
    </location>
</feature>
<evidence type="ECO:0000256" key="13">
    <source>
        <dbReference type="SAM" id="MobiDB-lite"/>
    </source>
</evidence>
<comment type="function">
    <text evidence="8">Ligand-dependent coactivator of nuclear receptors. Enhance transcriptional activity of the nuclear receptors NR3C1 and AR. May function as a substrate receptor for CUL4-DDB1 E3 ubiquitin-protein ligase complex.</text>
</comment>
<evidence type="ECO:0000256" key="5">
    <source>
        <dbReference type="ARBA" id="ARBA00022737"/>
    </source>
</evidence>
<dbReference type="RefSeq" id="XP_012877270.1">
    <property type="nucleotide sequence ID" value="XM_013021816.1"/>
</dbReference>
<dbReference type="PROSITE" id="PS50096">
    <property type="entry name" value="IQ"/>
    <property type="match status" value="1"/>
</dbReference>
<dbReference type="Proteomes" id="UP000081671">
    <property type="component" value="Unplaced"/>
</dbReference>
<proteinExistence type="predicted"/>
<dbReference type="InterPro" id="IPR045151">
    <property type="entry name" value="DCAF8"/>
</dbReference>
<dbReference type="SUPFAM" id="SSF50978">
    <property type="entry name" value="WD40 repeat-like"/>
    <property type="match status" value="1"/>
</dbReference>
<feature type="compositionally biased region" description="Basic and acidic residues" evidence="13">
    <location>
        <begin position="389"/>
        <end position="399"/>
    </location>
</feature>
<sequence>MSRGGSCPHLLWDVRKRSLGLEDPSRLRSRYLGRREFIQRLKLEATLNVHDGCVNTICWNDTGEYILSGSDDTKLVISNPYSRKVLTTIRSGHRANIFSAKFLPCTNDKQIISCSGDGVIFYTNVEQDVETNRQCQFTCHYGTTYEVMTVPNDPYTFLSCGEDGTVRWFDTRIKTSCTKEDCKDDILINCRRAATSVAICPPVPYYLAVGCSDSSVRIYDRRMLGTRATGNYAGRGTTGMVARFIPSHLNNKSCRVTSLCYSEDGQEILVSYSSDYIYLFDPKDDTARELKTPSAEERQEELRQPPVKRLRLRGDWSDTGPRARPESERERDGEQSPNVSLMQRMSDMLSRWFEEASEVAQSNRGRGRSRPRDSEQRQSVEASGQHTHHQSDNNNEKQSPKPGTGEPVLSLHYSTEGTTTSTIKLNFTDEWSSTASSSRGSGSHCKSDDQEESLMPQHSVQPPEGDHETRAPEDSSEDVIKCQEGTSAENLVESHADIAQLGNLAVEPLNSNSGEKNDLSLDSPSVVPEESTFSEKSKEPETSDQTISESATTQTNTNPEPLSQTEAIEPLAHEETSPRDSALQDTDDSDDDPVLIPGARYRTAPGDRRSAVARIQEFFRRRKERKEMEELDTLNIRRPLVKMVYKGHRNSRTMIKEANFWGANFVMSGSDCGHIFIWDRHTAEHLMLLEADNHVVNCLQPHPFDPILASSGIDYDIKIWSPLEESRIFNRKLADEVITRNELMLEETRNTITVPASFMLRMLASLNHIRADRLESDRSEGSGQENENEDEE</sequence>
<feature type="compositionally biased region" description="Low complexity" evidence="13">
    <location>
        <begin position="432"/>
        <end position="444"/>
    </location>
</feature>
<evidence type="ECO:0000256" key="12">
    <source>
        <dbReference type="ARBA" id="ARBA00075783"/>
    </source>
</evidence>
<dbReference type="AlphaFoldDB" id="A0A1S3FLR5"/>
<feature type="compositionally biased region" description="Polar residues" evidence="13">
    <location>
        <begin position="412"/>
        <end position="431"/>
    </location>
</feature>
<dbReference type="SMART" id="SM00320">
    <property type="entry name" value="WD40"/>
    <property type="match status" value="7"/>
</dbReference>
<keyword evidence="6" id="KW-0833">Ubl conjugation pathway</keyword>
<evidence type="ECO:0000256" key="10">
    <source>
        <dbReference type="ARBA" id="ARBA00071150"/>
    </source>
</evidence>
<evidence type="ECO:0000256" key="11">
    <source>
        <dbReference type="ARBA" id="ARBA00075154"/>
    </source>
</evidence>
<feature type="compositionally biased region" description="Polar residues" evidence="13">
    <location>
        <begin position="543"/>
        <end position="566"/>
    </location>
</feature>
<dbReference type="FunFam" id="2.130.10.10:FF:000078">
    <property type="entry name" value="DDB1- and CUL4-associated factor 6 isoform X1"/>
    <property type="match status" value="1"/>
</dbReference>
<name>A0A1S3FLR5_DIPOR</name>
<dbReference type="Pfam" id="PF00400">
    <property type="entry name" value="WD40"/>
    <property type="match status" value="3"/>
</dbReference>
<dbReference type="FunFam" id="2.130.10.10:FF:000045">
    <property type="entry name" value="DDB1- and CUL4-associated factor 6 isoform X2"/>
    <property type="match status" value="1"/>
</dbReference>
<evidence type="ECO:0000256" key="7">
    <source>
        <dbReference type="ARBA" id="ARBA00023242"/>
    </source>
</evidence>
<feature type="region of interest" description="Disordered" evidence="13">
    <location>
        <begin position="289"/>
        <end position="340"/>
    </location>
</feature>
<dbReference type="PANTHER" id="PTHR15574">
    <property type="entry name" value="WD REPEAT DOMAIN-CONTAINING FAMILY"/>
    <property type="match status" value="1"/>
</dbReference>
<dbReference type="GeneID" id="105989662"/>
<dbReference type="Gene3D" id="2.130.10.10">
    <property type="entry name" value="YVTN repeat-like/Quinoprotein amine dehydrogenase"/>
    <property type="match status" value="2"/>
</dbReference>
<comment type="subcellular location">
    <subcellularLocation>
        <location evidence="1">Nucleus</location>
    </subcellularLocation>
</comment>
<comment type="subunit">
    <text evidence="9">Interacts with the nuclear receptors NR3C1 and AR in the presence of ligand. Interacts with DDB1, CUL4A and CUL4B.</text>
</comment>
<feature type="compositionally biased region" description="Basic and acidic residues" evidence="13">
    <location>
        <begin position="312"/>
        <end position="334"/>
    </location>
</feature>
<evidence type="ECO:0000256" key="6">
    <source>
        <dbReference type="ARBA" id="ARBA00022786"/>
    </source>
</evidence>
<dbReference type="PANTHER" id="PTHR15574:SF39">
    <property type="entry name" value="DDB1- AND CUL4-ASSOCIATED FACTOR 6"/>
    <property type="match status" value="1"/>
</dbReference>
<keyword evidence="5" id="KW-0677">Repeat</keyword>
<evidence type="ECO:0000256" key="2">
    <source>
        <dbReference type="ARBA" id="ARBA00004906"/>
    </source>
</evidence>
<organism evidence="14 15">
    <name type="scientific">Dipodomys ordii</name>
    <name type="common">Ord's kangaroo rat</name>
    <dbReference type="NCBI Taxonomy" id="10020"/>
    <lineage>
        <taxon>Eukaryota</taxon>
        <taxon>Metazoa</taxon>
        <taxon>Chordata</taxon>
        <taxon>Craniata</taxon>
        <taxon>Vertebrata</taxon>
        <taxon>Euteleostomi</taxon>
        <taxon>Mammalia</taxon>
        <taxon>Eutheria</taxon>
        <taxon>Euarchontoglires</taxon>
        <taxon>Glires</taxon>
        <taxon>Rodentia</taxon>
        <taxon>Castorimorpha</taxon>
        <taxon>Heteromyidae</taxon>
        <taxon>Dipodomyinae</taxon>
        <taxon>Dipodomys</taxon>
    </lineage>
</organism>
<comment type="pathway">
    <text evidence="2">Protein modification; protein ubiquitination.</text>
</comment>
<dbReference type="GO" id="GO:0005634">
    <property type="term" value="C:nucleus"/>
    <property type="evidence" value="ECO:0007669"/>
    <property type="project" value="UniProtKB-SubCell"/>
</dbReference>
<evidence type="ECO:0000256" key="9">
    <source>
        <dbReference type="ARBA" id="ARBA00064504"/>
    </source>
</evidence>
<keyword evidence="3" id="KW-0597">Phosphoprotein</keyword>
<dbReference type="InterPro" id="IPR036322">
    <property type="entry name" value="WD40_repeat_dom_sf"/>
</dbReference>
<evidence type="ECO:0000256" key="8">
    <source>
        <dbReference type="ARBA" id="ARBA00055060"/>
    </source>
</evidence>
<evidence type="ECO:0000313" key="15">
    <source>
        <dbReference type="RefSeq" id="XP_012877270.1"/>
    </source>
</evidence>
<dbReference type="GO" id="GO:0045944">
    <property type="term" value="P:positive regulation of transcription by RNA polymerase II"/>
    <property type="evidence" value="ECO:0007669"/>
    <property type="project" value="TreeGrafter"/>
</dbReference>
<accession>A0A1S3FLR5</accession>